<feature type="transmembrane region" description="Helical" evidence="17">
    <location>
        <begin position="404"/>
        <end position="423"/>
    </location>
</feature>
<feature type="transmembrane region" description="Helical" evidence="17">
    <location>
        <begin position="634"/>
        <end position="653"/>
    </location>
</feature>
<feature type="domain" description="Vacuolar membrane protease C-terminal" evidence="19">
    <location>
        <begin position="660"/>
        <end position="871"/>
    </location>
</feature>
<evidence type="ECO:0000256" key="3">
    <source>
        <dbReference type="ARBA" id="ARBA00004128"/>
    </source>
</evidence>
<evidence type="ECO:0000256" key="8">
    <source>
        <dbReference type="ARBA" id="ARBA00022723"/>
    </source>
</evidence>
<dbReference type="GO" id="GO:0005774">
    <property type="term" value="C:vacuolar membrane"/>
    <property type="evidence" value="ECO:0007669"/>
    <property type="project" value="UniProtKB-SubCell"/>
</dbReference>
<dbReference type="EC" id="3.4.-.-" evidence="15"/>
<feature type="region of interest" description="Disordered" evidence="16">
    <location>
        <begin position="465"/>
        <end position="524"/>
    </location>
</feature>
<comment type="function">
    <text evidence="2">May be involved in vacuolar sorting and osmoregulation.</text>
</comment>
<accession>A0AAN9YNT9</accession>
<keyword evidence="7 17" id="KW-0812">Transmembrane</keyword>
<evidence type="ECO:0000256" key="16">
    <source>
        <dbReference type="SAM" id="MobiDB-lite"/>
    </source>
</evidence>
<keyword evidence="8 15" id="KW-0479">Metal-binding</keyword>
<evidence type="ECO:0000256" key="1">
    <source>
        <dbReference type="ARBA" id="ARBA00001947"/>
    </source>
</evidence>
<evidence type="ECO:0000259" key="19">
    <source>
        <dbReference type="Pfam" id="PF22250"/>
    </source>
</evidence>
<feature type="transmembrane region" description="Helical" evidence="17">
    <location>
        <begin position="283"/>
        <end position="306"/>
    </location>
</feature>
<dbReference type="Gene3D" id="3.40.630.10">
    <property type="entry name" value="Zn peptidases"/>
    <property type="match status" value="1"/>
</dbReference>
<comment type="similarity">
    <text evidence="4 15">Belongs to the peptidase M28 family.</text>
</comment>
<gene>
    <name evidence="21" type="ORF">SLS62_006796</name>
</gene>
<evidence type="ECO:0000313" key="21">
    <source>
        <dbReference type="EMBL" id="KAK7751251.1"/>
    </source>
</evidence>
<dbReference type="EMBL" id="JAKJXP020000052">
    <property type="protein sequence ID" value="KAK7751251.1"/>
    <property type="molecule type" value="Genomic_DNA"/>
</dbReference>
<dbReference type="SUPFAM" id="SSF53187">
    <property type="entry name" value="Zn-dependent exopeptidases"/>
    <property type="match status" value="1"/>
</dbReference>
<dbReference type="Proteomes" id="UP001320420">
    <property type="component" value="Unassembled WGS sequence"/>
</dbReference>
<dbReference type="InterPro" id="IPR053976">
    <property type="entry name" value="PFF1_TM"/>
</dbReference>
<feature type="transmembrane region" description="Helical" evidence="17">
    <location>
        <begin position="565"/>
        <end position="591"/>
    </location>
</feature>
<feature type="transmembrane region" description="Helical" evidence="17">
    <location>
        <begin position="340"/>
        <end position="359"/>
    </location>
</feature>
<name>A0AAN9YNT9_9PEZI</name>
<feature type="domain" description="Vacuolar membrane protease transmembrane" evidence="20">
    <location>
        <begin position="338"/>
        <end position="632"/>
    </location>
</feature>
<evidence type="ECO:0000256" key="4">
    <source>
        <dbReference type="ARBA" id="ARBA00010918"/>
    </source>
</evidence>
<evidence type="ECO:0000259" key="20">
    <source>
        <dbReference type="Pfam" id="PF22251"/>
    </source>
</evidence>
<organism evidence="21 22">
    <name type="scientific">Diatrype stigma</name>
    <dbReference type="NCBI Taxonomy" id="117547"/>
    <lineage>
        <taxon>Eukaryota</taxon>
        <taxon>Fungi</taxon>
        <taxon>Dikarya</taxon>
        <taxon>Ascomycota</taxon>
        <taxon>Pezizomycotina</taxon>
        <taxon>Sordariomycetes</taxon>
        <taxon>Xylariomycetidae</taxon>
        <taxon>Xylariales</taxon>
        <taxon>Diatrypaceae</taxon>
        <taxon>Diatrype</taxon>
    </lineage>
</organism>
<keyword evidence="10 15" id="KW-0862">Zinc</keyword>
<feature type="transmembrane region" description="Helical" evidence="17">
    <location>
        <begin position="603"/>
        <end position="622"/>
    </location>
</feature>
<keyword evidence="13 17" id="KW-0472">Membrane</keyword>
<evidence type="ECO:0000256" key="2">
    <source>
        <dbReference type="ARBA" id="ARBA00003273"/>
    </source>
</evidence>
<dbReference type="InterPro" id="IPR053975">
    <property type="entry name" value="PFF1_C"/>
</dbReference>
<feature type="domain" description="Peptidase M28" evidence="18">
    <location>
        <begin position="158"/>
        <end position="231"/>
    </location>
</feature>
<dbReference type="InterPro" id="IPR045175">
    <property type="entry name" value="M28_fam"/>
</dbReference>
<keyword evidence="14" id="KW-0325">Glycoprotein</keyword>
<dbReference type="PANTHER" id="PTHR12147:SF58">
    <property type="entry name" value="VACUOLAR MEMBRANE PROTEASE"/>
    <property type="match status" value="1"/>
</dbReference>
<feature type="transmembrane region" description="Helical" evidence="17">
    <location>
        <begin position="371"/>
        <end position="392"/>
    </location>
</feature>
<dbReference type="AlphaFoldDB" id="A0AAN9YNT9"/>
<comment type="subcellular location">
    <subcellularLocation>
        <location evidence="3">Vacuole membrane</location>
        <topology evidence="3">Multi-pass membrane protein</topology>
    </subcellularLocation>
</comment>
<proteinExistence type="inferred from homology"/>
<evidence type="ECO:0000256" key="10">
    <source>
        <dbReference type="ARBA" id="ARBA00022833"/>
    </source>
</evidence>
<keyword evidence="22" id="KW-1185">Reference proteome</keyword>
<evidence type="ECO:0000256" key="14">
    <source>
        <dbReference type="ARBA" id="ARBA00023180"/>
    </source>
</evidence>
<evidence type="ECO:0000256" key="5">
    <source>
        <dbReference type="ARBA" id="ARBA00022554"/>
    </source>
</evidence>
<comment type="cofactor">
    <cofactor evidence="1">
        <name>Zn(2+)</name>
        <dbReference type="ChEBI" id="CHEBI:29105"/>
    </cofactor>
</comment>
<evidence type="ECO:0000256" key="12">
    <source>
        <dbReference type="ARBA" id="ARBA00023049"/>
    </source>
</evidence>
<dbReference type="Pfam" id="PF22251">
    <property type="entry name" value="PFF1_TM"/>
    <property type="match status" value="1"/>
</dbReference>
<feature type="transmembrane region" description="Helical" evidence="17">
    <location>
        <begin position="429"/>
        <end position="455"/>
    </location>
</feature>
<keyword evidence="6 15" id="KW-0645">Protease</keyword>
<keyword evidence="11 17" id="KW-1133">Transmembrane helix</keyword>
<evidence type="ECO:0000256" key="9">
    <source>
        <dbReference type="ARBA" id="ARBA00022801"/>
    </source>
</evidence>
<sequence>MAFPNPLAFKPFAVTFWTTVTYLALLVPLLVIHESVPPPPTDPVPYPGINLTSAWLDLTVLTRYYHPFNSRANDGVHDWLLDRLDGIKQRNVADDSDVVIFEDLTSNVTVADSSPTSDVGFATYFEGTNILVYIRGKDDPRGPWWEDGRAHTDKVIAFKGNQHPFGTVVFSDAFATGAIRSGTDYSIFHDAFGLRGLDVAFYRPRARYHTNQDDVRHTSKASLWHMLGNSLDTMKRLSGDTGETFIGSRPDEDRKKVSNGNPTDGVWFDIFGKAFAVFGLRTMFAWSLTLLIASPLILVAMTYVLVKQDKYYYFSARKRVDDDDTLEPVKLGGRKGIVRFPLALVIAAALVIGAAYLITKINPLVIYGNEYTVWAMMLSLFYFVFWTIMAGANFVRPSALHRGYAIFWLFIIGWAFLVANTVFEDRHRVAAGYIFVFFQAATFLASFIALCELFTLPTKSSFARRTDDTNDVGPQQHADPAADNQVSPDHSEIEEHEEEESEPPAATESTPLIGAGSGQNGRRTTFSTTYRRSIAAIAQNVTVSDDEKGEPYEFEQAWSAKLPGWVWILQFLLLGPFLVILTGQIGLVLVSSVSQTGADGSSLLLPHLLIAFFSILLLLPLTPFVHRITHHIPMFLLVVFIATLIYNLVVFPFSPSSRYKLYFQQSIDLDTGASTVNYVGLEEYVKLAVAELPSAMGKDVNCTTSGRKSGLTACSYDGSSVLPKVVKAPADGASLQGNFTDWVTYNITRGENSNKITMDINATETRSCAITFDKPISSFRVYGGNAPDERLGTMPKGGFNKLTLYRRDWSTPWKVDVELKKDDSGRDSEIEGRISCGWDDANTPGTIPAFDEGIKFAPAWVALSKLGSGLCEGSKAFKA</sequence>
<evidence type="ECO:0000256" key="13">
    <source>
        <dbReference type="ARBA" id="ARBA00023136"/>
    </source>
</evidence>
<keyword evidence="9 15" id="KW-0378">Hydrolase</keyword>
<dbReference type="GO" id="GO:0046872">
    <property type="term" value="F:metal ion binding"/>
    <property type="evidence" value="ECO:0007669"/>
    <property type="project" value="UniProtKB-KW"/>
</dbReference>
<keyword evidence="5" id="KW-0926">Vacuole</keyword>
<dbReference type="GO" id="GO:0006508">
    <property type="term" value="P:proteolysis"/>
    <property type="evidence" value="ECO:0007669"/>
    <property type="project" value="UniProtKB-KW"/>
</dbReference>
<dbReference type="GO" id="GO:0008235">
    <property type="term" value="F:metalloexopeptidase activity"/>
    <property type="evidence" value="ECO:0007669"/>
    <property type="project" value="InterPro"/>
</dbReference>
<reference evidence="21 22" key="1">
    <citation type="submission" date="2024-02" db="EMBL/GenBank/DDBJ databases">
        <title>De novo assembly and annotation of 12 fungi associated with fruit tree decline syndrome in Ontario, Canada.</title>
        <authorList>
            <person name="Sulman M."/>
            <person name="Ellouze W."/>
            <person name="Ilyukhin E."/>
        </authorList>
    </citation>
    <scope>NUCLEOTIDE SEQUENCE [LARGE SCALE GENOMIC DNA]</scope>
    <source>
        <strain evidence="21 22">M11/M66-122</strain>
    </source>
</reference>
<feature type="compositionally biased region" description="Acidic residues" evidence="16">
    <location>
        <begin position="492"/>
        <end position="502"/>
    </location>
</feature>
<evidence type="ECO:0000256" key="6">
    <source>
        <dbReference type="ARBA" id="ARBA00022670"/>
    </source>
</evidence>
<dbReference type="InterPro" id="IPR007484">
    <property type="entry name" value="Peptidase_M28"/>
</dbReference>
<protein>
    <recommendedName>
        <fullName evidence="15">Peptide hydrolase</fullName>
        <ecNumber evidence="15">3.4.-.-</ecNumber>
    </recommendedName>
</protein>
<evidence type="ECO:0000256" key="7">
    <source>
        <dbReference type="ARBA" id="ARBA00022692"/>
    </source>
</evidence>
<dbReference type="PANTHER" id="PTHR12147">
    <property type="entry name" value="METALLOPEPTIDASE M28 FAMILY MEMBER"/>
    <property type="match status" value="1"/>
</dbReference>
<evidence type="ECO:0000256" key="15">
    <source>
        <dbReference type="RuleBase" id="RU361240"/>
    </source>
</evidence>
<evidence type="ECO:0000313" key="22">
    <source>
        <dbReference type="Proteomes" id="UP001320420"/>
    </source>
</evidence>
<comment type="caution">
    <text evidence="21">The sequence shown here is derived from an EMBL/GenBank/DDBJ whole genome shotgun (WGS) entry which is preliminary data.</text>
</comment>
<evidence type="ECO:0000259" key="18">
    <source>
        <dbReference type="Pfam" id="PF04389"/>
    </source>
</evidence>
<dbReference type="Pfam" id="PF22250">
    <property type="entry name" value="PFF1_C"/>
    <property type="match status" value="1"/>
</dbReference>
<dbReference type="Pfam" id="PF04389">
    <property type="entry name" value="Peptidase_M28"/>
    <property type="match status" value="1"/>
</dbReference>
<evidence type="ECO:0000256" key="17">
    <source>
        <dbReference type="SAM" id="Phobius"/>
    </source>
</evidence>
<evidence type="ECO:0000256" key="11">
    <source>
        <dbReference type="ARBA" id="ARBA00022989"/>
    </source>
</evidence>
<keyword evidence="12" id="KW-0482">Metalloprotease</keyword>